<reference evidence="15 16" key="1">
    <citation type="journal article" date="2018" name="Evol. Lett.">
        <title>Horizontal gene cluster transfer increased hallucinogenic mushroom diversity.</title>
        <authorList>
            <person name="Reynolds H.T."/>
            <person name="Vijayakumar V."/>
            <person name="Gluck-Thaler E."/>
            <person name="Korotkin H.B."/>
            <person name="Matheny P.B."/>
            <person name="Slot J.C."/>
        </authorList>
    </citation>
    <scope>NUCLEOTIDE SEQUENCE [LARGE SCALE GENOMIC DNA]</scope>
    <source>
        <strain evidence="15 16">2629</strain>
    </source>
</reference>
<evidence type="ECO:0000256" key="5">
    <source>
        <dbReference type="ARBA" id="ARBA00022723"/>
    </source>
</evidence>
<dbReference type="Gene3D" id="2.60.40.1180">
    <property type="entry name" value="Golgi alpha-mannosidase II"/>
    <property type="match status" value="1"/>
</dbReference>
<name>A0A409YGB0_9AGAR</name>
<keyword evidence="6 12" id="KW-0378">Hydrolase</keyword>
<feature type="signal peptide" evidence="13">
    <location>
        <begin position="1"/>
        <end position="19"/>
    </location>
</feature>
<evidence type="ECO:0000256" key="3">
    <source>
        <dbReference type="ARBA" id="ARBA00008061"/>
    </source>
</evidence>
<evidence type="ECO:0000256" key="1">
    <source>
        <dbReference type="ARBA" id="ARBA00000548"/>
    </source>
</evidence>
<keyword evidence="9 12" id="KW-0326">Glycosidase</keyword>
<comment type="caution">
    <text evidence="15">The sequence shown here is derived from an EMBL/GenBank/DDBJ whole genome shotgun (WGS) entry which is preliminary data.</text>
</comment>
<keyword evidence="5" id="KW-0479">Metal-binding</keyword>
<keyword evidence="8 12" id="KW-0119">Carbohydrate metabolism</keyword>
<evidence type="ECO:0000256" key="6">
    <source>
        <dbReference type="ARBA" id="ARBA00022801"/>
    </source>
</evidence>
<dbReference type="SMART" id="SM01065">
    <property type="entry name" value="CBM_2"/>
    <property type="match status" value="1"/>
</dbReference>
<dbReference type="CDD" id="cd05808">
    <property type="entry name" value="CBM20_alpha_amylase"/>
    <property type="match status" value="1"/>
</dbReference>
<evidence type="ECO:0000259" key="14">
    <source>
        <dbReference type="PROSITE" id="PS51166"/>
    </source>
</evidence>
<comment type="catalytic activity">
    <reaction evidence="1 12">
        <text>Endohydrolysis of (1-&gt;4)-alpha-D-glucosidic linkages in polysaccharides containing three or more (1-&gt;4)-alpha-linked D-glucose units.</text>
        <dbReference type="EC" id="3.2.1.1"/>
    </reaction>
</comment>
<dbReference type="GO" id="GO:0000272">
    <property type="term" value="P:polysaccharide catabolic process"/>
    <property type="evidence" value="ECO:0007669"/>
    <property type="project" value="UniProtKB-KW"/>
</dbReference>
<dbReference type="InterPro" id="IPR031319">
    <property type="entry name" value="A-amylase_C"/>
</dbReference>
<dbReference type="Pfam" id="PF00128">
    <property type="entry name" value="Alpha-amylase"/>
    <property type="match status" value="1"/>
</dbReference>
<accession>A0A409YGB0</accession>
<dbReference type="InterPro" id="IPR013780">
    <property type="entry name" value="Glyco_hydro_b"/>
</dbReference>
<dbReference type="InterPro" id="IPR006047">
    <property type="entry name" value="GH13_cat_dom"/>
</dbReference>
<dbReference type="CDD" id="cd11317">
    <property type="entry name" value="AmyAc_bac_euk_AmyA"/>
    <property type="match status" value="1"/>
</dbReference>
<dbReference type="InterPro" id="IPR017853">
    <property type="entry name" value="GH"/>
</dbReference>
<dbReference type="EC" id="3.2.1.1" evidence="4 12"/>
<dbReference type="InterPro" id="IPR013784">
    <property type="entry name" value="Carb-bd-like_fold"/>
</dbReference>
<dbReference type="InterPro" id="IPR006048">
    <property type="entry name" value="A-amylase/branching_C"/>
</dbReference>
<dbReference type="PRINTS" id="PR00110">
    <property type="entry name" value="ALPHAAMYLASE"/>
</dbReference>
<dbReference type="Pfam" id="PF00686">
    <property type="entry name" value="CBM_20"/>
    <property type="match status" value="1"/>
</dbReference>
<evidence type="ECO:0000256" key="13">
    <source>
        <dbReference type="SAM" id="SignalP"/>
    </source>
</evidence>
<dbReference type="GO" id="GO:2001070">
    <property type="term" value="F:starch binding"/>
    <property type="evidence" value="ECO:0007669"/>
    <property type="project" value="InterPro"/>
</dbReference>
<dbReference type="FunFam" id="2.60.40.10:FF:000552">
    <property type="entry name" value="Related to glucoamylase"/>
    <property type="match status" value="1"/>
</dbReference>
<feature type="chain" id="PRO_5019419864" description="Alpha-amylase" evidence="13">
    <location>
        <begin position="20"/>
        <end position="596"/>
    </location>
</feature>
<dbReference type="Gene3D" id="2.60.40.10">
    <property type="entry name" value="Immunoglobulins"/>
    <property type="match status" value="1"/>
</dbReference>
<keyword evidence="10" id="KW-0624">Polysaccharide degradation</keyword>
<dbReference type="SUPFAM" id="SSF51445">
    <property type="entry name" value="(Trans)glycosidases"/>
    <property type="match status" value="1"/>
</dbReference>
<comment type="cofactor">
    <cofactor evidence="2">
        <name>Ca(2+)</name>
        <dbReference type="ChEBI" id="CHEBI:29108"/>
    </cofactor>
</comment>
<evidence type="ECO:0000256" key="4">
    <source>
        <dbReference type="ARBA" id="ARBA00012595"/>
    </source>
</evidence>
<dbReference type="Gene3D" id="3.20.20.80">
    <property type="entry name" value="Glycosidases"/>
    <property type="match status" value="1"/>
</dbReference>
<dbReference type="PANTHER" id="PTHR43447">
    <property type="entry name" value="ALPHA-AMYLASE"/>
    <property type="match status" value="1"/>
</dbReference>
<gene>
    <name evidence="15" type="ORF">CVT24_011155</name>
</gene>
<dbReference type="SUPFAM" id="SSF51011">
    <property type="entry name" value="Glycosyl hydrolase domain"/>
    <property type="match status" value="1"/>
</dbReference>
<dbReference type="InterPro" id="IPR013783">
    <property type="entry name" value="Ig-like_fold"/>
</dbReference>
<evidence type="ECO:0000256" key="2">
    <source>
        <dbReference type="ARBA" id="ARBA00001913"/>
    </source>
</evidence>
<protein>
    <recommendedName>
        <fullName evidence="4 12">Alpha-amylase</fullName>
        <ecNumber evidence="4 12">3.2.1.1</ecNumber>
    </recommendedName>
</protein>
<dbReference type="InterPro" id="IPR006046">
    <property type="entry name" value="Alpha_amylase"/>
</dbReference>
<comment type="similarity">
    <text evidence="3 11">Belongs to the glycosyl hydrolase 13 family.</text>
</comment>
<evidence type="ECO:0000256" key="9">
    <source>
        <dbReference type="ARBA" id="ARBA00023295"/>
    </source>
</evidence>
<dbReference type="OrthoDB" id="550577at2759"/>
<keyword evidence="13" id="KW-0732">Signal</keyword>
<dbReference type="STRING" id="181874.A0A409YGB0"/>
<evidence type="ECO:0000256" key="11">
    <source>
        <dbReference type="RuleBase" id="RU003615"/>
    </source>
</evidence>
<dbReference type="Proteomes" id="UP000284842">
    <property type="component" value="Unassembled WGS sequence"/>
</dbReference>
<evidence type="ECO:0000256" key="8">
    <source>
        <dbReference type="ARBA" id="ARBA00023277"/>
    </source>
</evidence>
<dbReference type="EMBL" id="NHTK01001192">
    <property type="protein sequence ID" value="PPR02056.1"/>
    <property type="molecule type" value="Genomic_DNA"/>
</dbReference>
<keyword evidence="16" id="KW-1185">Reference proteome</keyword>
<dbReference type="SMART" id="SM00632">
    <property type="entry name" value="Aamy_C"/>
    <property type="match status" value="1"/>
</dbReference>
<evidence type="ECO:0000313" key="15">
    <source>
        <dbReference type="EMBL" id="PPR02056.1"/>
    </source>
</evidence>
<dbReference type="GO" id="GO:0004556">
    <property type="term" value="F:alpha-amylase activity"/>
    <property type="evidence" value="ECO:0007669"/>
    <property type="project" value="UniProtKB-UniRule"/>
</dbReference>
<evidence type="ECO:0000256" key="12">
    <source>
        <dbReference type="RuleBase" id="RU361134"/>
    </source>
</evidence>
<feature type="domain" description="CBM20" evidence="14">
    <location>
        <begin position="496"/>
        <end position="596"/>
    </location>
</feature>
<keyword evidence="7" id="KW-0106">Calcium</keyword>
<sequence length="596" mass="63287">MFDSRLLALVVGILPYVIAAPYFANSTAGLNARGPSGSKQVAIQMFGWSWDSIAAECTNFIGPAGYVSPPQEHIQGSQWWTDYQPVSYQLNSKRGNRSQFANMVSKCHAAGVGIIADTLWNHMAGISGGTGSGGSSFTQYNYPGIYQSGDFHYCGTANNDISNYNDRYQVQNCELANLADLKTESDYVRGRLATYTNDLISLGVDGLRLDAAKHIAKEDIANIISRLSKKPYITQEVIFGGGEPITPNEYTGNGDVQEFRYTSAVRDAFQNGNIASLQSFDNRGWVPSNVANVFVDNHDTERNGASLSYQSPNNIYALASVFALAHPYGAPTVLSSFSFSNKDAGAPNNGAGTCSANGGSNGWNCQHRWLAISGMVGFRNTVGSAGITNWVSPAGNRIAFGRGQHPIFYLIYFYAPSGSAGFVAINNADSAWTATFSTSLPAGSYCDVISGKSSGSSCTGASYTVSGGSFTVTIPARNAVALHTGQKGSGGTTTPPPTGGTVSVMFEENATTNYGENIFVIGSISQLGSWNAGSAVALSSASYPVWKVTLSLPASTTFEFKFIKKTSSGSVIWESDPNRQATLNSSGSQTITTSWR</sequence>
<dbReference type="Pfam" id="PF02806">
    <property type="entry name" value="Alpha-amylase_C"/>
    <property type="match status" value="1"/>
</dbReference>
<evidence type="ECO:0000313" key="16">
    <source>
        <dbReference type="Proteomes" id="UP000284842"/>
    </source>
</evidence>
<dbReference type="SUPFAM" id="SSF49452">
    <property type="entry name" value="Starch-binding domain-like"/>
    <property type="match status" value="1"/>
</dbReference>
<dbReference type="AlphaFoldDB" id="A0A409YGB0"/>
<dbReference type="InterPro" id="IPR002044">
    <property type="entry name" value="CBM20"/>
</dbReference>
<dbReference type="PROSITE" id="PS51166">
    <property type="entry name" value="CBM20"/>
    <property type="match status" value="1"/>
</dbReference>
<dbReference type="InParanoid" id="A0A409YGB0"/>
<organism evidence="15 16">
    <name type="scientific">Panaeolus cyanescens</name>
    <dbReference type="NCBI Taxonomy" id="181874"/>
    <lineage>
        <taxon>Eukaryota</taxon>
        <taxon>Fungi</taxon>
        <taxon>Dikarya</taxon>
        <taxon>Basidiomycota</taxon>
        <taxon>Agaricomycotina</taxon>
        <taxon>Agaricomycetes</taxon>
        <taxon>Agaricomycetidae</taxon>
        <taxon>Agaricales</taxon>
        <taxon>Agaricineae</taxon>
        <taxon>Galeropsidaceae</taxon>
        <taxon>Panaeolus</taxon>
    </lineage>
</organism>
<proteinExistence type="inferred from homology"/>
<dbReference type="GO" id="GO:0046872">
    <property type="term" value="F:metal ion binding"/>
    <property type="evidence" value="ECO:0007669"/>
    <property type="project" value="UniProtKB-KW"/>
</dbReference>
<evidence type="ECO:0000256" key="10">
    <source>
        <dbReference type="ARBA" id="ARBA00023326"/>
    </source>
</evidence>
<dbReference type="SMART" id="SM00642">
    <property type="entry name" value="Aamy"/>
    <property type="match status" value="1"/>
</dbReference>
<evidence type="ECO:0000256" key="7">
    <source>
        <dbReference type="ARBA" id="ARBA00022837"/>
    </source>
</evidence>